<sequence>MLRETRTGHLALPTELRKTVVARALRSNNWLVRQEAARLGADEGTASPENPRLSGERFRRARDHRTVQIGLDMRDIDDAIAVARAADASKRCRSAVLPVSTKMNGSFSMYSEKVSRGHLRLLTSEP</sequence>
<accession>A0ABX0SUP3</accession>
<name>A0ABX0SUP3_9PSEU</name>
<dbReference type="Proteomes" id="UP000754495">
    <property type="component" value="Unassembled WGS sequence"/>
</dbReference>
<gene>
    <name evidence="1" type="ORF">FHX46_003219</name>
</gene>
<organism evidence="1 2">
    <name type="scientific">Amycolatopsis viridis</name>
    <dbReference type="NCBI Taxonomy" id="185678"/>
    <lineage>
        <taxon>Bacteria</taxon>
        <taxon>Bacillati</taxon>
        <taxon>Actinomycetota</taxon>
        <taxon>Actinomycetes</taxon>
        <taxon>Pseudonocardiales</taxon>
        <taxon>Pseudonocardiaceae</taxon>
        <taxon>Amycolatopsis</taxon>
    </lineage>
</organism>
<dbReference type="RefSeq" id="WP_243871282.1">
    <property type="nucleotide sequence ID" value="NZ_JAANOU010000001.1"/>
</dbReference>
<evidence type="ECO:0000313" key="1">
    <source>
        <dbReference type="EMBL" id="NIH80689.1"/>
    </source>
</evidence>
<reference evidence="1 2" key="1">
    <citation type="submission" date="2020-03" db="EMBL/GenBank/DDBJ databases">
        <title>Sequencing the genomes of 1000 actinobacteria strains.</title>
        <authorList>
            <person name="Klenk H.-P."/>
        </authorList>
    </citation>
    <scope>NUCLEOTIDE SEQUENCE [LARGE SCALE GENOMIC DNA]</scope>
    <source>
        <strain evidence="1 2">DSM 45668</strain>
    </source>
</reference>
<keyword evidence="2" id="KW-1185">Reference proteome</keyword>
<protein>
    <submittedName>
        <fullName evidence="1">Uncharacterized protein</fullName>
    </submittedName>
</protein>
<evidence type="ECO:0000313" key="2">
    <source>
        <dbReference type="Proteomes" id="UP000754495"/>
    </source>
</evidence>
<proteinExistence type="predicted"/>
<comment type="caution">
    <text evidence="1">The sequence shown here is derived from an EMBL/GenBank/DDBJ whole genome shotgun (WGS) entry which is preliminary data.</text>
</comment>
<dbReference type="EMBL" id="JAANOU010000001">
    <property type="protein sequence ID" value="NIH80689.1"/>
    <property type="molecule type" value="Genomic_DNA"/>
</dbReference>